<accession>A0A517LQ50</accession>
<dbReference type="STRING" id="50376.A0A517LQ50"/>
<gene>
    <name evidence="2" type="ORF">FKW77_005240</name>
</gene>
<dbReference type="Pfam" id="PF11374">
    <property type="entry name" value="DUF3176"/>
    <property type="match status" value="1"/>
</dbReference>
<feature type="transmembrane region" description="Helical" evidence="1">
    <location>
        <begin position="593"/>
        <end position="617"/>
    </location>
</feature>
<dbReference type="PANTHER" id="PTHR37576">
    <property type="entry name" value="DEFECT AT LOW TEMPERATURE PROTEIN 1"/>
    <property type="match status" value="1"/>
</dbReference>
<dbReference type="AlphaFoldDB" id="A0A517LQ50"/>
<dbReference type="OrthoDB" id="5357734at2759"/>
<keyword evidence="3" id="KW-1185">Reference proteome</keyword>
<organism evidence="2 3">
    <name type="scientific">Venturia effusa</name>
    <dbReference type="NCBI Taxonomy" id="50376"/>
    <lineage>
        <taxon>Eukaryota</taxon>
        <taxon>Fungi</taxon>
        <taxon>Dikarya</taxon>
        <taxon>Ascomycota</taxon>
        <taxon>Pezizomycotina</taxon>
        <taxon>Dothideomycetes</taxon>
        <taxon>Pleosporomycetidae</taxon>
        <taxon>Venturiales</taxon>
        <taxon>Venturiaceae</taxon>
        <taxon>Venturia</taxon>
    </lineage>
</organism>
<keyword evidence="1" id="KW-0812">Transmembrane</keyword>
<protein>
    <submittedName>
        <fullName evidence="2">Uncharacterized protein</fullName>
    </submittedName>
</protein>
<reference evidence="2 3" key="1">
    <citation type="submission" date="2019-07" db="EMBL/GenBank/DDBJ databases">
        <title>Finished genome of Venturia effusa.</title>
        <authorList>
            <person name="Young C.A."/>
            <person name="Cox M.P."/>
            <person name="Ganley A.R.D."/>
            <person name="David W.J."/>
        </authorList>
    </citation>
    <scope>NUCLEOTIDE SEQUENCE [LARGE SCALE GENOMIC DNA]</scope>
    <source>
        <strain evidence="3">albino</strain>
    </source>
</reference>
<dbReference type="Proteomes" id="UP000316270">
    <property type="component" value="Chromosome 18"/>
</dbReference>
<evidence type="ECO:0000256" key="1">
    <source>
        <dbReference type="SAM" id="Phobius"/>
    </source>
</evidence>
<dbReference type="InterPro" id="IPR021514">
    <property type="entry name" value="DUF3176"/>
</dbReference>
<feature type="transmembrane region" description="Helical" evidence="1">
    <location>
        <begin position="62"/>
        <end position="82"/>
    </location>
</feature>
<feature type="transmembrane region" description="Helical" evidence="1">
    <location>
        <begin position="116"/>
        <end position="142"/>
    </location>
</feature>
<sequence length="662" mass="72577">MTAISTSSFIAQYEMREYDPKTGRNDQNKSTTVLTRELDDEKHHDATGLIHWKTGVLARFPWLGFAAILTILVSIAMSVVIMKTSDGKTQDQWPAYPQSEWIKDEWRTKAQLKPTVGLAIANSISNLALTIAIGQGVTIAWWRKALNGATVSELHNSWSFSTSTLELMTAGRAFNLIALAALTAKIAMVDNTLLQQAAGAEPDIGMIPSAPVRVPIVDTIPNDYGGRFSSDGVVGTTSQNISQALYGYTSFGDFITPDLLAGTIENQCKGHCYLMAPGFGFNISCRPIEYDTKNYSVTPQMAMNTTSAWTNNTSMNPDEALYELLRVSVFADIVGQDNRTAKYSSILLTAAWADLKPATGPADNDEAETCHGRLLSQTCELRPAKVMYPLQIDNSAASADPMAKLSGYTITVPWWPIDGSWDNTRPIPEDSASPQTTDYYGKLVNGQVKGVQVTETLEYDSAFDNNLQAFASMMNSMFAGTTLLQYLNGTGYIPSDVGASAPMIGTWWTQLTSAYWEHPLSCVMRLINPSTYIMSQVNSIALRVSIELAIQALVDLGKEKRQLLYKAKTSSVSFMKDLEAYTLYLTTFYVSHWAFLWAAIASLLTCVCLLLPSYWGFWQLGRKVTLSPMEIASPFQAPVLSNDAVASGGDVAVLLEETGKRE</sequence>
<dbReference type="PANTHER" id="PTHR37576:SF2">
    <property type="entry name" value="DEFECT AT LOW TEMPERATURE PROTEIN 1"/>
    <property type="match status" value="1"/>
</dbReference>
<evidence type="ECO:0000313" key="3">
    <source>
        <dbReference type="Proteomes" id="UP000316270"/>
    </source>
</evidence>
<keyword evidence="1" id="KW-0472">Membrane</keyword>
<keyword evidence="1" id="KW-1133">Transmembrane helix</keyword>
<dbReference type="EMBL" id="CP042202">
    <property type="protein sequence ID" value="QDS77775.1"/>
    <property type="molecule type" value="Genomic_DNA"/>
</dbReference>
<name>A0A517LQ50_9PEZI</name>
<proteinExistence type="predicted"/>
<evidence type="ECO:0000313" key="2">
    <source>
        <dbReference type="EMBL" id="QDS77775.1"/>
    </source>
</evidence>